<dbReference type="STRING" id="927083.DB32_003052"/>
<keyword evidence="4" id="KW-1185">Reference proteome</keyword>
<name>A0A0F6YI90_9BACT</name>
<proteinExistence type="predicted"/>
<evidence type="ECO:0000313" key="4">
    <source>
        <dbReference type="Proteomes" id="UP000034883"/>
    </source>
</evidence>
<gene>
    <name evidence="3" type="ORF">DB32_003052</name>
</gene>
<sequence length="427" mass="45639">MQSRALLLTVALIGAPSVLVAGLASAQDAPPPPVETPPPPVETPPPPVETPPPPTPPETVAMPATTCAAQAHTRARDSVVHVESGGRSGAGVLVVDSRHVVSVLRIVEQGHDITVTDGQGNRRRARIVLTAGSDELVMLELDAPLPGTALPIAPWDVVAVGMPVVLVGAPPSEGPRFLPETFRGTLPWAVSEGVVASRGERAIQTDARISTMRGSPIVTCAGEVVAILGPAHERPMGPTVHSMPAVPALVDLTSRLDSPEGYGGRWNLTGGLALGAVYEDPDWLWGGTLMIGLVGLDAFVLVGRASYFFSDFEPTGSDVASVNKDRIRGDAYVGWRQILVFGRMAMHFELALGASVTRWSREARIAEIVDEGTGPVVRWREEETEDWSVRPMAVINLMHGPMLLSYTLEYDVDREHFMHLFNVGARF</sequence>
<evidence type="ECO:0000256" key="2">
    <source>
        <dbReference type="SAM" id="SignalP"/>
    </source>
</evidence>
<feature type="compositionally biased region" description="Pro residues" evidence="1">
    <location>
        <begin position="29"/>
        <end position="57"/>
    </location>
</feature>
<organism evidence="3 4">
    <name type="scientific">Sandaracinus amylolyticus</name>
    <dbReference type="NCBI Taxonomy" id="927083"/>
    <lineage>
        <taxon>Bacteria</taxon>
        <taxon>Pseudomonadati</taxon>
        <taxon>Myxococcota</taxon>
        <taxon>Polyangia</taxon>
        <taxon>Polyangiales</taxon>
        <taxon>Sandaracinaceae</taxon>
        <taxon>Sandaracinus</taxon>
    </lineage>
</organism>
<dbReference type="SUPFAM" id="SSF50494">
    <property type="entry name" value="Trypsin-like serine proteases"/>
    <property type="match status" value="1"/>
</dbReference>
<dbReference type="Pfam" id="PF13365">
    <property type="entry name" value="Trypsin_2"/>
    <property type="match status" value="1"/>
</dbReference>
<keyword evidence="2" id="KW-0732">Signal</keyword>
<evidence type="ECO:0000256" key="1">
    <source>
        <dbReference type="SAM" id="MobiDB-lite"/>
    </source>
</evidence>
<dbReference type="KEGG" id="samy:DB32_003052"/>
<feature type="chain" id="PRO_5002512308" evidence="2">
    <location>
        <begin position="27"/>
        <end position="427"/>
    </location>
</feature>
<accession>A0A0F6YI90</accession>
<feature type="region of interest" description="Disordered" evidence="1">
    <location>
        <begin position="25"/>
        <end position="58"/>
    </location>
</feature>
<dbReference type="AlphaFoldDB" id="A0A0F6YI90"/>
<reference evidence="3 4" key="1">
    <citation type="submission" date="2015-03" db="EMBL/GenBank/DDBJ databases">
        <title>Genome assembly of Sandaracinus amylolyticus DSM 53668.</title>
        <authorList>
            <person name="Sharma G."/>
            <person name="Subramanian S."/>
        </authorList>
    </citation>
    <scope>NUCLEOTIDE SEQUENCE [LARGE SCALE GENOMIC DNA]</scope>
    <source>
        <strain evidence="3 4">DSM 53668</strain>
    </source>
</reference>
<feature type="signal peptide" evidence="2">
    <location>
        <begin position="1"/>
        <end position="26"/>
    </location>
</feature>
<protein>
    <submittedName>
        <fullName evidence="3">2-alkenal reductase</fullName>
    </submittedName>
</protein>
<dbReference type="Gene3D" id="2.40.10.120">
    <property type="match status" value="1"/>
</dbReference>
<dbReference type="RefSeq" id="WP_053233124.1">
    <property type="nucleotide sequence ID" value="NZ_CP011125.1"/>
</dbReference>
<dbReference type="EMBL" id="CP011125">
    <property type="protein sequence ID" value="AKF05903.1"/>
    <property type="molecule type" value="Genomic_DNA"/>
</dbReference>
<dbReference type="InterPro" id="IPR009003">
    <property type="entry name" value="Peptidase_S1_PA"/>
</dbReference>
<dbReference type="Proteomes" id="UP000034883">
    <property type="component" value="Chromosome"/>
</dbReference>
<evidence type="ECO:0000313" key="3">
    <source>
        <dbReference type="EMBL" id="AKF05903.1"/>
    </source>
</evidence>